<evidence type="ECO:0000256" key="1">
    <source>
        <dbReference type="ARBA" id="ARBA00023002"/>
    </source>
</evidence>
<proteinExistence type="predicted"/>
<organism evidence="2 3">
    <name type="scientific">Flaviflexus ciconiae</name>
    <dbReference type="NCBI Taxonomy" id="2496867"/>
    <lineage>
        <taxon>Bacteria</taxon>
        <taxon>Bacillati</taxon>
        <taxon>Actinomycetota</taxon>
        <taxon>Actinomycetes</taxon>
        <taxon>Actinomycetales</taxon>
        <taxon>Actinomycetaceae</taxon>
        <taxon>Flaviflexus</taxon>
    </lineage>
</organism>
<dbReference type="InterPro" id="IPR036188">
    <property type="entry name" value="FAD/NAD-bd_sf"/>
</dbReference>
<dbReference type="EMBL" id="CP034593">
    <property type="protein sequence ID" value="AZQ77489.1"/>
    <property type="molecule type" value="Genomic_DNA"/>
</dbReference>
<dbReference type="InterPro" id="IPR050982">
    <property type="entry name" value="Auxin_biosynth/cation_transpt"/>
</dbReference>
<protein>
    <submittedName>
        <fullName evidence="2">NAD(P)/FAD-dependent oxidoreductase</fullName>
    </submittedName>
</protein>
<dbReference type="GO" id="GO:0004497">
    <property type="term" value="F:monooxygenase activity"/>
    <property type="evidence" value="ECO:0007669"/>
    <property type="project" value="TreeGrafter"/>
</dbReference>
<name>A0A3Q9G4Y8_9ACTO</name>
<reference evidence="2 3" key="1">
    <citation type="submission" date="2018-12" db="EMBL/GenBank/DDBJ databases">
        <title>Complete genome sequence of Flaviflexus sp. H23T48.</title>
        <authorList>
            <person name="Bae J.-W."/>
            <person name="Lee J.-Y."/>
        </authorList>
    </citation>
    <scope>NUCLEOTIDE SEQUENCE [LARGE SCALE GENOMIC DNA]</scope>
    <source>
        <strain evidence="2 3">H23T48</strain>
    </source>
</reference>
<dbReference type="InterPro" id="IPR036291">
    <property type="entry name" value="NAD(P)-bd_dom_sf"/>
</dbReference>
<dbReference type="RefSeq" id="WP_126704292.1">
    <property type="nucleotide sequence ID" value="NZ_CP034593.1"/>
</dbReference>
<dbReference type="SUPFAM" id="SSF51905">
    <property type="entry name" value="FAD/NAD(P)-binding domain"/>
    <property type="match status" value="1"/>
</dbReference>
<dbReference type="KEGG" id="flh:EJ997_09230"/>
<accession>A0A3Q9G4Y8</accession>
<sequence>MNALVPGAWSPSGPGWGTQPAWLSTSTGPKDSTIQHRVDVLVIGAGQAGLAAAHELHRAGMRGFADGVDITGTYLVIDAEVRPGGAWQHRWPTLTMETVNDIADLPGLKVGEHNPTDLASHVVPEYFTRYEEHFDFPIMRPVFVYSVERHEGQYLVKTSGGTWLARAIINCTGTWTRPFVPYYPGQQSFRGIQLHTQDYRGPNQFTRRRVAVVGGGISATQHLAELAPVAKSTAWYTRREPNWIDSGGKLKTGMQVEEAVRARVEAGLRPLSVVAATGLLVTDSVRAAREAGVFNRKPMFKAVEPDGVRQANGKLWKADIILWATGFRSELRHFAPLKLRTSDGGIMMKGTAVAGEPTIQLIGYGPTASTIGARWGARKAVRELKSILKIS</sequence>
<keyword evidence="1" id="KW-0560">Oxidoreductase</keyword>
<dbReference type="AlphaFoldDB" id="A0A3Q9G4Y8"/>
<dbReference type="GO" id="GO:0050660">
    <property type="term" value="F:flavin adenine dinucleotide binding"/>
    <property type="evidence" value="ECO:0007669"/>
    <property type="project" value="TreeGrafter"/>
</dbReference>
<gene>
    <name evidence="2" type="ORF">EJ997_09230</name>
</gene>
<dbReference type="PANTHER" id="PTHR43539">
    <property type="entry name" value="FLAVIN-BINDING MONOOXYGENASE-LIKE PROTEIN (AFU_ORTHOLOGUE AFUA_4G09220)"/>
    <property type="match status" value="1"/>
</dbReference>
<dbReference type="Gene3D" id="3.50.50.60">
    <property type="entry name" value="FAD/NAD(P)-binding domain"/>
    <property type="match status" value="1"/>
</dbReference>
<dbReference type="SUPFAM" id="SSF51735">
    <property type="entry name" value="NAD(P)-binding Rossmann-fold domains"/>
    <property type="match status" value="1"/>
</dbReference>
<keyword evidence="3" id="KW-1185">Reference proteome</keyword>
<evidence type="ECO:0000313" key="2">
    <source>
        <dbReference type="EMBL" id="AZQ77489.1"/>
    </source>
</evidence>
<dbReference type="PRINTS" id="PR00469">
    <property type="entry name" value="PNDRDTASEII"/>
</dbReference>
<dbReference type="Pfam" id="PF13738">
    <property type="entry name" value="Pyr_redox_3"/>
    <property type="match status" value="1"/>
</dbReference>
<dbReference type="Proteomes" id="UP000280344">
    <property type="component" value="Chromosome"/>
</dbReference>
<dbReference type="PANTHER" id="PTHR43539:SF78">
    <property type="entry name" value="FLAVIN-CONTAINING MONOOXYGENASE"/>
    <property type="match status" value="1"/>
</dbReference>
<dbReference type="OrthoDB" id="178899at2"/>
<evidence type="ECO:0000313" key="3">
    <source>
        <dbReference type="Proteomes" id="UP000280344"/>
    </source>
</evidence>
<dbReference type="PRINTS" id="PR00368">
    <property type="entry name" value="FADPNR"/>
</dbReference>